<dbReference type="PANTHER" id="PTHR30363">
    <property type="entry name" value="HTH-TYPE TRANSCRIPTIONAL REGULATOR SRLR-RELATED"/>
    <property type="match status" value="1"/>
</dbReference>
<dbReference type="Pfam" id="PF00455">
    <property type="entry name" value="DeoRC"/>
    <property type="match status" value="1"/>
</dbReference>
<feature type="domain" description="DeoR-like transcriptional repressor C-terminal sensor" evidence="1">
    <location>
        <begin position="2"/>
        <end position="106"/>
    </location>
</feature>
<dbReference type="InterPro" id="IPR037171">
    <property type="entry name" value="NagB/RpiA_transferase-like"/>
</dbReference>
<evidence type="ECO:0000313" key="2">
    <source>
        <dbReference type="EMBL" id="GAG10195.1"/>
    </source>
</evidence>
<gene>
    <name evidence="2" type="ORF">S01H1_40962</name>
</gene>
<dbReference type="PANTHER" id="PTHR30363:SF44">
    <property type="entry name" value="AGA OPERON TRANSCRIPTIONAL REPRESSOR-RELATED"/>
    <property type="match status" value="1"/>
</dbReference>
<dbReference type="EMBL" id="BARS01025958">
    <property type="protein sequence ID" value="GAG10195.1"/>
    <property type="molecule type" value="Genomic_DNA"/>
</dbReference>
<accession>X0UWR8</accession>
<dbReference type="AlphaFoldDB" id="X0UWR8"/>
<dbReference type="SUPFAM" id="SSF100950">
    <property type="entry name" value="NagB/RpiA/CoA transferase-like"/>
    <property type="match status" value="1"/>
</dbReference>
<dbReference type="InterPro" id="IPR050313">
    <property type="entry name" value="Carb_Metab_HTH_regulators"/>
</dbReference>
<protein>
    <recommendedName>
        <fullName evidence="1">DeoR-like transcriptional repressor C-terminal sensor domain-containing protein</fullName>
    </recommendedName>
</protein>
<reference evidence="2" key="1">
    <citation type="journal article" date="2014" name="Front. Microbiol.">
        <title>High frequency of phylogenetically diverse reductive dehalogenase-homologous genes in deep subseafloor sedimentary metagenomes.</title>
        <authorList>
            <person name="Kawai M."/>
            <person name="Futagami T."/>
            <person name="Toyoda A."/>
            <person name="Takaki Y."/>
            <person name="Nishi S."/>
            <person name="Hori S."/>
            <person name="Arai W."/>
            <person name="Tsubouchi T."/>
            <person name="Morono Y."/>
            <person name="Uchiyama I."/>
            <person name="Ito T."/>
            <person name="Fujiyama A."/>
            <person name="Inagaki F."/>
            <person name="Takami H."/>
        </authorList>
    </citation>
    <scope>NUCLEOTIDE SEQUENCE</scope>
    <source>
        <strain evidence="2">Expedition CK06-06</strain>
    </source>
</reference>
<organism evidence="2">
    <name type="scientific">marine sediment metagenome</name>
    <dbReference type="NCBI Taxonomy" id="412755"/>
    <lineage>
        <taxon>unclassified sequences</taxon>
        <taxon>metagenomes</taxon>
        <taxon>ecological metagenomes</taxon>
    </lineage>
</organism>
<proteinExistence type="predicted"/>
<dbReference type="Gene3D" id="3.40.50.1360">
    <property type="match status" value="1"/>
</dbReference>
<sequence length="129" mass="13813">AEFQHEPGVDVLLTGGYIRSASPDLTGSLAEANLELLRAEIAFLGADAVDNRGNVFTDPPDNSAVLLKMIASAQRVYVIADHTKLGITALRCFGKLAEWTGLITDEASDPEFVGQLRELGTNVIIAPFE</sequence>
<dbReference type="SMART" id="SM01134">
    <property type="entry name" value="DeoRC"/>
    <property type="match status" value="1"/>
</dbReference>
<dbReference type="InterPro" id="IPR014036">
    <property type="entry name" value="DeoR-like_C"/>
</dbReference>
<name>X0UWR8_9ZZZZ</name>
<comment type="caution">
    <text evidence="2">The sequence shown here is derived from an EMBL/GenBank/DDBJ whole genome shotgun (WGS) entry which is preliminary data.</text>
</comment>
<evidence type="ECO:0000259" key="1">
    <source>
        <dbReference type="Pfam" id="PF00455"/>
    </source>
</evidence>
<feature type="non-terminal residue" evidence="2">
    <location>
        <position position="1"/>
    </location>
</feature>